<organism evidence="4 5">
    <name type="scientific">Blastopirellula retiformator</name>
    <dbReference type="NCBI Taxonomy" id="2527970"/>
    <lineage>
        <taxon>Bacteria</taxon>
        <taxon>Pseudomonadati</taxon>
        <taxon>Planctomycetota</taxon>
        <taxon>Planctomycetia</taxon>
        <taxon>Pirellulales</taxon>
        <taxon>Pirellulaceae</taxon>
        <taxon>Blastopirellula</taxon>
    </lineage>
</organism>
<feature type="domain" description="CMP/dCMP-type deaminase" evidence="3">
    <location>
        <begin position="2"/>
        <end position="115"/>
    </location>
</feature>
<keyword evidence="1" id="KW-0479">Metal-binding</keyword>
<dbReference type="CDD" id="cd01285">
    <property type="entry name" value="nucleoside_deaminase"/>
    <property type="match status" value="1"/>
</dbReference>
<gene>
    <name evidence="4" type="primary">guaD</name>
    <name evidence="4" type="ORF">Enr8_12400</name>
</gene>
<dbReference type="SUPFAM" id="SSF53927">
    <property type="entry name" value="Cytidine deaminase-like"/>
    <property type="match status" value="1"/>
</dbReference>
<dbReference type="Pfam" id="PF00383">
    <property type="entry name" value="dCMP_cyt_deam_1"/>
    <property type="match status" value="1"/>
</dbReference>
<reference evidence="4 5" key="1">
    <citation type="submission" date="2019-02" db="EMBL/GenBank/DDBJ databases">
        <title>Deep-cultivation of Planctomycetes and their phenomic and genomic characterization uncovers novel biology.</title>
        <authorList>
            <person name="Wiegand S."/>
            <person name="Jogler M."/>
            <person name="Boedeker C."/>
            <person name="Pinto D."/>
            <person name="Vollmers J."/>
            <person name="Rivas-Marin E."/>
            <person name="Kohn T."/>
            <person name="Peeters S.H."/>
            <person name="Heuer A."/>
            <person name="Rast P."/>
            <person name="Oberbeckmann S."/>
            <person name="Bunk B."/>
            <person name="Jeske O."/>
            <person name="Meyerdierks A."/>
            <person name="Storesund J.E."/>
            <person name="Kallscheuer N."/>
            <person name="Luecker S."/>
            <person name="Lage O.M."/>
            <person name="Pohl T."/>
            <person name="Merkel B.J."/>
            <person name="Hornburger P."/>
            <person name="Mueller R.-W."/>
            <person name="Bruemmer F."/>
            <person name="Labrenz M."/>
            <person name="Spormann A.M."/>
            <person name="Op Den Camp H."/>
            <person name="Overmann J."/>
            <person name="Amann R."/>
            <person name="Jetten M.S.M."/>
            <person name="Mascher T."/>
            <person name="Medema M.H."/>
            <person name="Devos D.P."/>
            <person name="Kaster A.-K."/>
            <person name="Ovreas L."/>
            <person name="Rohde M."/>
            <person name="Galperin M.Y."/>
            <person name="Jogler C."/>
        </authorList>
    </citation>
    <scope>NUCLEOTIDE SEQUENCE [LARGE SCALE GENOMIC DNA]</scope>
    <source>
        <strain evidence="4 5">Enr8</strain>
    </source>
</reference>
<dbReference type="InterPro" id="IPR016192">
    <property type="entry name" value="APOBEC/CMP_deaminase_Zn-bd"/>
</dbReference>
<comment type="caution">
    <text evidence="4">The sequence shown here is derived from an EMBL/GenBank/DDBJ whole genome shotgun (WGS) entry which is preliminary data.</text>
</comment>
<keyword evidence="2" id="KW-0862">Zinc</keyword>
<dbReference type="PROSITE" id="PS00903">
    <property type="entry name" value="CYT_DCMP_DEAMINASES_1"/>
    <property type="match status" value="1"/>
</dbReference>
<evidence type="ECO:0000313" key="4">
    <source>
        <dbReference type="EMBL" id="TWT39540.1"/>
    </source>
</evidence>
<sequence length="157" mass="16472">MISPTELMKLAINKAKEGIAAGQSPFGCAIALEGKVVAVSHNIVLQTTDVTAHAEVTALRVACQNVGEILLEGAQVATTCEPCPMCAAAIHWSRAGEVYFGATIEDAAEAGFNELRMPAGQLYEVGGSETKLIADVERAACRELFALWKSSGSAISY</sequence>
<dbReference type="GO" id="GO:0006152">
    <property type="term" value="P:purine nucleoside catabolic process"/>
    <property type="evidence" value="ECO:0007669"/>
    <property type="project" value="TreeGrafter"/>
</dbReference>
<dbReference type="PANTHER" id="PTHR11079">
    <property type="entry name" value="CYTOSINE DEAMINASE FAMILY MEMBER"/>
    <property type="match status" value="1"/>
</dbReference>
<name>A0A5C5VNE2_9BACT</name>
<protein>
    <submittedName>
        <fullName evidence="4">Guanine deaminase</fullName>
        <ecNumber evidence="4">3.5.4.3</ecNumber>
    </submittedName>
</protein>
<evidence type="ECO:0000256" key="2">
    <source>
        <dbReference type="ARBA" id="ARBA00022833"/>
    </source>
</evidence>
<dbReference type="OrthoDB" id="9802676at2"/>
<dbReference type="InterPro" id="IPR016193">
    <property type="entry name" value="Cytidine_deaminase-like"/>
</dbReference>
<dbReference type="GO" id="GO:0008892">
    <property type="term" value="F:guanine deaminase activity"/>
    <property type="evidence" value="ECO:0007669"/>
    <property type="project" value="UniProtKB-EC"/>
</dbReference>
<accession>A0A5C5VNE2</accession>
<dbReference type="PROSITE" id="PS51747">
    <property type="entry name" value="CYT_DCMP_DEAMINASES_2"/>
    <property type="match status" value="1"/>
</dbReference>
<evidence type="ECO:0000313" key="5">
    <source>
        <dbReference type="Proteomes" id="UP000318878"/>
    </source>
</evidence>
<dbReference type="GO" id="GO:0008270">
    <property type="term" value="F:zinc ion binding"/>
    <property type="evidence" value="ECO:0007669"/>
    <property type="project" value="InterPro"/>
</dbReference>
<dbReference type="InterPro" id="IPR002125">
    <property type="entry name" value="CMP_dCMP_dom"/>
</dbReference>
<keyword evidence="4" id="KW-0378">Hydrolase</keyword>
<dbReference type="PANTHER" id="PTHR11079:SF161">
    <property type="entry name" value="CMP_DCMP-TYPE DEAMINASE DOMAIN-CONTAINING PROTEIN"/>
    <property type="match status" value="1"/>
</dbReference>
<keyword evidence="5" id="KW-1185">Reference proteome</keyword>
<dbReference type="Gene3D" id="3.40.140.10">
    <property type="entry name" value="Cytidine Deaminase, domain 2"/>
    <property type="match status" value="1"/>
</dbReference>
<dbReference type="Proteomes" id="UP000318878">
    <property type="component" value="Unassembled WGS sequence"/>
</dbReference>
<dbReference type="AlphaFoldDB" id="A0A5C5VNE2"/>
<dbReference type="RefSeq" id="WP_146429703.1">
    <property type="nucleotide sequence ID" value="NZ_SJPF01000001.1"/>
</dbReference>
<proteinExistence type="predicted"/>
<dbReference type="EC" id="3.5.4.3" evidence="4"/>
<dbReference type="GO" id="GO:0047974">
    <property type="term" value="F:guanosine deaminase activity"/>
    <property type="evidence" value="ECO:0007669"/>
    <property type="project" value="TreeGrafter"/>
</dbReference>
<evidence type="ECO:0000256" key="1">
    <source>
        <dbReference type="ARBA" id="ARBA00022723"/>
    </source>
</evidence>
<dbReference type="EMBL" id="SJPF01000001">
    <property type="protein sequence ID" value="TWT39540.1"/>
    <property type="molecule type" value="Genomic_DNA"/>
</dbReference>
<evidence type="ECO:0000259" key="3">
    <source>
        <dbReference type="PROSITE" id="PS51747"/>
    </source>
</evidence>